<proteinExistence type="predicted"/>
<name>A0ABU3H5J8_9BACL</name>
<keyword evidence="3" id="KW-1185">Reference proteome</keyword>
<evidence type="ECO:0000313" key="2">
    <source>
        <dbReference type="EMBL" id="MDT3426089.1"/>
    </source>
</evidence>
<dbReference type="RefSeq" id="WP_025697709.1">
    <property type="nucleotide sequence ID" value="NZ_JAUSUY010000005.1"/>
</dbReference>
<dbReference type="Proteomes" id="UP001248709">
    <property type="component" value="Unassembled WGS sequence"/>
</dbReference>
<dbReference type="Pfam" id="PF18476">
    <property type="entry name" value="PIN_8"/>
    <property type="match status" value="1"/>
</dbReference>
<protein>
    <recommendedName>
        <fullName evidence="1">PIN like domain-containing protein</fullName>
    </recommendedName>
</protein>
<organism evidence="2 3">
    <name type="scientific">Paenibacillus forsythiae</name>
    <dbReference type="NCBI Taxonomy" id="365616"/>
    <lineage>
        <taxon>Bacteria</taxon>
        <taxon>Bacillati</taxon>
        <taxon>Bacillota</taxon>
        <taxon>Bacilli</taxon>
        <taxon>Bacillales</taxon>
        <taxon>Paenibacillaceae</taxon>
        <taxon>Paenibacillus</taxon>
    </lineage>
</organism>
<gene>
    <name evidence="2" type="ORF">J2Z22_001609</name>
</gene>
<reference evidence="2 3" key="1">
    <citation type="submission" date="2023-07" db="EMBL/GenBank/DDBJ databases">
        <title>Genomic Encyclopedia of Type Strains, Phase IV (KMG-IV): sequencing the most valuable type-strain genomes for metagenomic binning, comparative biology and taxonomic classification.</title>
        <authorList>
            <person name="Goeker M."/>
        </authorList>
    </citation>
    <scope>NUCLEOTIDE SEQUENCE [LARGE SCALE GENOMIC DNA]</scope>
    <source>
        <strain evidence="2 3">T98</strain>
    </source>
</reference>
<dbReference type="EMBL" id="JAUSUY010000005">
    <property type="protein sequence ID" value="MDT3426089.1"/>
    <property type="molecule type" value="Genomic_DNA"/>
</dbReference>
<comment type="caution">
    <text evidence="2">The sequence shown here is derived from an EMBL/GenBank/DDBJ whole genome shotgun (WGS) entry which is preliminary data.</text>
</comment>
<evidence type="ECO:0000259" key="1">
    <source>
        <dbReference type="Pfam" id="PF18476"/>
    </source>
</evidence>
<feature type="domain" description="PIN like" evidence="1">
    <location>
        <begin position="22"/>
        <end position="258"/>
    </location>
</feature>
<accession>A0ABU3H5J8</accession>
<dbReference type="InterPro" id="IPR041578">
    <property type="entry name" value="PIN_8"/>
</dbReference>
<sequence>MKGFEAFYKSNEGLKEIWERSIFVFDANVLLNLYRYTEETANDLLNILKNMDDQIWLPHQAAMEYHFNRETVILSQIESYNEIKSVFSKHAGTFKNELNAKLSTYKKKHPKVNVEELLEMINKTLNEINEIIEEKQEVHPKDLLREDPYLKDITAVFGSNVGECLYDQLKLNSIHKEGESRYSHQIPPGYKDLEGKKGQVRYWDGLLYKGEFGDLIVWNQIIDKANQEKKSIIFVTDDEKEDWWNIVKGKTLGPRIELINEFNNKTNQDFYMYKTYRFMEIAKELKDNIVSSESIKEAKDLKYSGSGRFLELAEEHLKKRYPDYSQNNMNIFKILNETYDSKIRNTLYIVEAIALAEMDENDIRVSVWGSDIGEHLIDIYTIYSHVEIGEIYDFNMFLDKFLSIDEIVKLLNANNNLFKVKKVKSSNV</sequence>
<evidence type="ECO:0000313" key="3">
    <source>
        <dbReference type="Proteomes" id="UP001248709"/>
    </source>
</evidence>